<dbReference type="EMBL" id="BMAQ01000038">
    <property type="protein sequence ID" value="GFR39207.1"/>
    <property type="molecule type" value="Genomic_DNA"/>
</dbReference>
<feature type="coiled-coil region" evidence="2">
    <location>
        <begin position="77"/>
        <end position="118"/>
    </location>
</feature>
<dbReference type="RefSeq" id="WP_200967418.1">
    <property type="nucleotide sequence ID" value="NZ_BMAQ01000038.1"/>
</dbReference>
<name>A0A916QIR0_9BACL</name>
<keyword evidence="1" id="KW-0051">Antiviral defense</keyword>
<dbReference type="PANTHER" id="PTHR35579">
    <property type="entry name" value="CRISPR SYSTEM CMS ENDORIBONUCLEASE CSM3"/>
    <property type="match status" value="1"/>
</dbReference>
<evidence type="ECO:0000256" key="1">
    <source>
        <dbReference type="ARBA" id="ARBA00023118"/>
    </source>
</evidence>
<dbReference type="GO" id="GO:0051607">
    <property type="term" value="P:defense response to virus"/>
    <property type="evidence" value="ECO:0007669"/>
    <property type="project" value="UniProtKB-KW"/>
</dbReference>
<sequence length="244" mass="27594">MSTQAIRLKVTTLSNLFIGGPPTTFEIGGVDMYTVTDFEGKPYIPGSSLKGSLRNIVRDLVRHHKDGQVLKIGQAYREYLDAQLQEHMKRIEQLNGDTEKVSRMVERYNNQMEHATAECLFGMEGFNHTPKLIFNDLKVIATDVQRDSWEHLFSIDAKNKIHPDPQGPMANPRFYKTVRPGVAFTGEILLHRMELLPVGTDVIRSFIESALQQFNEGIYRLGNSGSRGYGRVEVAVIQEESDPN</sequence>
<gene>
    <name evidence="4" type="primary">csm3</name>
    <name evidence="4" type="ORF">PRECH8_25030</name>
</gene>
<keyword evidence="2" id="KW-0175">Coiled coil</keyword>
<dbReference type="InterPro" id="IPR052216">
    <property type="entry name" value="CRISPR_Csm3_endoribonuclease"/>
</dbReference>
<evidence type="ECO:0000313" key="4">
    <source>
        <dbReference type="EMBL" id="GFR39207.1"/>
    </source>
</evidence>
<dbReference type="InterPro" id="IPR005537">
    <property type="entry name" value="RAMP_III_fam"/>
</dbReference>
<evidence type="ECO:0000256" key="2">
    <source>
        <dbReference type="SAM" id="Coils"/>
    </source>
</evidence>
<keyword evidence="5" id="KW-1185">Reference proteome</keyword>
<reference evidence="4" key="2">
    <citation type="journal article" date="2021" name="Data Brief">
        <title>Draft genome sequence data of the facultative, thermophilic, xylanolytic bacterium Paenibacillus sp. strain DA-C8.</title>
        <authorList>
            <person name="Chhe C."/>
            <person name="Uke A."/>
            <person name="Baramee S."/>
            <person name="Ungkulpasvich U."/>
            <person name="Tachaapaikoon C."/>
            <person name="Pason P."/>
            <person name="Waeonukul R."/>
            <person name="Ratanakhanokchai K."/>
            <person name="Kosugi A."/>
        </authorList>
    </citation>
    <scope>NUCLEOTIDE SEQUENCE</scope>
    <source>
        <strain evidence="4">DA-C8</strain>
    </source>
</reference>
<organism evidence="4 5">
    <name type="scientific">Insulibacter thermoxylanivorax</name>
    <dbReference type="NCBI Taxonomy" id="2749268"/>
    <lineage>
        <taxon>Bacteria</taxon>
        <taxon>Bacillati</taxon>
        <taxon>Bacillota</taxon>
        <taxon>Bacilli</taxon>
        <taxon>Bacillales</taxon>
        <taxon>Paenibacillaceae</taxon>
        <taxon>Insulibacter</taxon>
    </lineage>
</organism>
<dbReference type="PANTHER" id="PTHR35579:SF3">
    <property type="entry name" value="CRISPR SYSTEM CMS ENDORIBONUCLEASE CSM3"/>
    <property type="match status" value="1"/>
</dbReference>
<proteinExistence type="predicted"/>
<dbReference type="AlphaFoldDB" id="A0A916QIR0"/>
<feature type="domain" description="CRISPR type III-associated protein" evidence="3">
    <location>
        <begin position="9"/>
        <end position="233"/>
    </location>
</feature>
<protein>
    <submittedName>
        <fullName evidence="4">Type III-A CRISPR-associated RAMP protein Csm3</fullName>
    </submittedName>
</protein>
<evidence type="ECO:0000313" key="5">
    <source>
        <dbReference type="Proteomes" id="UP000654993"/>
    </source>
</evidence>
<comment type="caution">
    <text evidence="4">The sequence shown here is derived from an EMBL/GenBank/DDBJ whole genome shotgun (WGS) entry which is preliminary data.</text>
</comment>
<dbReference type="Proteomes" id="UP000654993">
    <property type="component" value="Unassembled WGS sequence"/>
</dbReference>
<reference evidence="4" key="1">
    <citation type="submission" date="2020-08" db="EMBL/GenBank/DDBJ databases">
        <authorList>
            <person name="Uke A."/>
            <person name="Chhe C."/>
            <person name="Baramee S."/>
            <person name="Kosugi A."/>
        </authorList>
    </citation>
    <scope>NUCLEOTIDE SEQUENCE</scope>
    <source>
        <strain evidence="4">DA-C8</strain>
    </source>
</reference>
<evidence type="ECO:0000259" key="3">
    <source>
        <dbReference type="Pfam" id="PF03787"/>
    </source>
</evidence>
<accession>A0A916QIR0</accession>
<dbReference type="Pfam" id="PF03787">
    <property type="entry name" value="RAMPs"/>
    <property type="match status" value="1"/>
</dbReference>